<comment type="caution">
    <text evidence="1">The sequence shown here is derived from an EMBL/GenBank/DDBJ whole genome shotgun (WGS) entry which is preliminary data.</text>
</comment>
<accession>A0A3M5RG56</accession>
<gene>
    <name evidence="1" type="ORF">ALP36_01961</name>
</gene>
<name>A0A3M5RG56_9PSED</name>
<evidence type="ECO:0000313" key="1">
    <source>
        <dbReference type="EMBL" id="RMU07838.1"/>
    </source>
</evidence>
<sequence>MCFSVREESMDKETKADIKELVFIVEYIEKYLTVSSTKLITPDYESSKFYELYIERMKEIKNKYGLC</sequence>
<proteinExistence type="predicted"/>
<reference evidence="1 2" key="1">
    <citation type="submission" date="2018-08" db="EMBL/GenBank/DDBJ databases">
        <title>Recombination of ecologically and evolutionarily significant loci maintains genetic cohesion in the Pseudomonas syringae species complex.</title>
        <authorList>
            <person name="Dillon M."/>
            <person name="Thakur S."/>
            <person name="Almeida R.N.D."/>
            <person name="Weir B.S."/>
            <person name="Guttman D.S."/>
        </authorList>
    </citation>
    <scope>NUCLEOTIDE SEQUENCE [LARGE SCALE GENOMIC DNA]</scope>
    <source>
        <strain evidence="1 2">ICMP 9829</strain>
    </source>
</reference>
<dbReference type="AlphaFoldDB" id="A0A3M5RG56"/>
<dbReference type="EMBL" id="RBTT01000206">
    <property type="protein sequence ID" value="RMU07838.1"/>
    <property type="molecule type" value="Genomic_DNA"/>
</dbReference>
<protein>
    <submittedName>
        <fullName evidence="1">Uncharacterized protein</fullName>
    </submittedName>
</protein>
<dbReference type="Proteomes" id="UP000274212">
    <property type="component" value="Unassembled WGS sequence"/>
</dbReference>
<organism evidence="1 2">
    <name type="scientific">Pseudomonas syringae pv. coriandricola</name>
    <dbReference type="NCBI Taxonomy" id="264453"/>
    <lineage>
        <taxon>Bacteria</taxon>
        <taxon>Pseudomonadati</taxon>
        <taxon>Pseudomonadota</taxon>
        <taxon>Gammaproteobacteria</taxon>
        <taxon>Pseudomonadales</taxon>
        <taxon>Pseudomonadaceae</taxon>
        <taxon>Pseudomonas</taxon>
    </lineage>
</organism>
<evidence type="ECO:0000313" key="2">
    <source>
        <dbReference type="Proteomes" id="UP000274212"/>
    </source>
</evidence>